<dbReference type="InterPro" id="IPR005515">
    <property type="entry name" value="VOMI"/>
</dbReference>
<dbReference type="PANTHER" id="PTHR18841">
    <property type="entry name" value="VITELLINE MEMBRANE OUTER LAYER PROTEIN I-RELATED"/>
    <property type="match status" value="1"/>
</dbReference>
<dbReference type="GO" id="GO:0005615">
    <property type="term" value="C:extracellular space"/>
    <property type="evidence" value="ECO:0007669"/>
    <property type="project" value="TreeGrafter"/>
</dbReference>
<feature type="signal peptide" evidence="1">
    <location>
        <begin position="1"/>
        <end position="19"/>
    </location>
</feature>
<dbReference type="PANTHER" id="PTHR18841:SF0">
    <property type="entry name" value="VITELLINE MEMBRANE OUTER LAYER 1 HOMOLOG A-RELATED"/>
    <property type="match status" value="1"/>
</dbReference>
<dbReference type="Proteomes" id="UP001178508">
    <property type="component" value="Chromosome 8"/>
</dbReference>
<evidence type="ECO:0000256" key="1">
    <source>
        <dbReference type="SAM" id="SignalP"/>
    </source>
</evidence>
<dbReference type="EMBL" id="OY660871">
    <property type="protein sequence ID" value="CAJ1062977.1"/>
    <property type="molecule type" value="Genomic_DNA"/>
</dbReference>
<dbReference type="CDD" id="cd00220">
    <property type="entry name" value="VMO-I"/>
    <property type="match status" value="1"/>
</dbReference>
<feature type="chain" id="PRO_5043595018" evidence="1">
    <location>
        <begin position="20"/>
        <end position="210"/>
    </location>
</feature>
<keyword evidence="3" id="KW-1185">Reference proteome</keyword>
<keyword evidence="1" id="KW-0732">Signal</keyword>
<dbReference type="SUPFAM" id="SSF51092">
    <property type="entry name" value="Vitelline membrane outer protein-I (VMO-I)"/>
    <property type="match status" value="1"/>
</dbReference>
<evidence type="ECO:0000313" key="2">
    <source>
        <dbReference type="EMBL" id="CAJ1062977.1"/>
    </source>
</evidence>
<dbReference type="AlphaFoldDB" id="A0AAV1FNH4"/>
<name>A0AAV1FNH4_XYRNO</name>
<evidence type="ECO:0000313" key="3">
    <source>
        <dbReference type="Proteomes" id="UP001178508"/>
    </source>
</evidence>
<dbReference type="Gene3D" id="2.100.10.20">
    <property type="entry name" value="Vitelline membrane outer layer protein I (VOMI)"/>
    <property type="match status" value="1"/>
</dbReference>
<dbReference type="Pfam" id="PF03762">
    <property type="entry name" value="VOMI"/>
    <property type="match status" value="1"/>
</dbReference>
<dbReference type="InterPro" id="IPR036706">
    <property type="entry name" value="VOMI_sf"/>
</dbReference>
<proteinExistence type="predicted"/>
<protein>
    <submittedName>
        <fullName evidence="2">Vitelline membrane outer layer protein 1-like</fullName>
    </submittedName>
</protein>
<accession>A0AAV1FNH4</accession>
<reference evidence="2" key="1">
    <citation type="submission" date="2023-08" db="EMBL/GenBank/DDBJ databases">
        <authorList>
            <person name="Alioto T."/>
            <person name="Alioto T."/>
            <person name="Gomez Garrido J."/>
        </authorList>
    </citation>
    <scope>NUCLEOTIDE SEQUENCE</scope>
</reference>
<gene>
    <name evidence="2" type="ORF">XNOV1_A014834</name>
</gene>
<sequence length="210" mass="23462">MTSLPTVLILLAVLSGGLCEGRTFQQRAGTAFNTRSYRSILNVTNGEQFGDWTWVEMCPDKFYAVGFSLRVESNQYGSDDTALNGIRLVCAKDEDRSFLYTIESHTGYFGDWSSTQYCPTGVLTSFQLRIESHRGLFGDDTAANNIKFRCSSNPVLEGAGMYWGEYGDWSQTCSDGGICGIETKMEEYQLGLDDSTLNDVRFHCCDRSQQ</sequence>
<organism evidence="2 3">
    <name type="scientific">Xyrichtys novacula</name>
    <name type="common">Pearly razorfish</name>
    <name type="synonym">Hemipteronotus novacula</name>
    <dbReference type="NCBI Taxonomy" id="13765"/>
    <lineage>
        <taxon>Eukaryota</taxon>
        <taxon>Metazoa</taxon>
        <taxon>Chordata</taxon>
        <taxon>Craniata</taxon>
        <taxon>Vertebrata</taxon>
        <taxon>Euteleostomi</taxon>
        <taxon>Actinopterygii</taxon>
        <taxon>Neopterygii</taxon>
        <taxon>Teleostei</taxon>
        <taxon>Neoteleostei</taxon>
        <taxon>Acanthomorphata</taxon>
        <taxon>Eupercaria</taxon>
        <taxon>Labriformes</taxon>
        <taxon>Labridae</taxon>
        <taxon>Xyrichtys</taxon>
    </lineage>
</organism>